<evidence type="ECO:0000313" key="2">
    <source>
        <dbReference type="Proteomes" id="UP000682843"/>
    </source>
</evidence>
<dbReference type="Proteomes" id="UP000682843">
    <property type="component" value="Chromosome"/>
</dbReference>
<sequence length="107" mass="11646">MLPQPVKVSDITDENSAQTYLNQAVMTTFCRVLDSSRLPPDVVMKMLASALGQTYREVATAHQDGLCPCGWRPQPGADVEGLRTSLEEAAAPRRRDDLLSMTAVGRA</sequence>
<gene>
    <name evidence="1" type="ORF">RPMA_06885</name>
</gene>
<reference evidence="1 2" key="1">
    <citation type="submission" date="2019-02" db="EMBL/GenBank/DDBJ databases">
        <title>Emended description of the genus Rhodopseudomonas and description of Rhodopseudomonas albus sp. nov., a non-phototrophic, heavy-metal-tolerant bacterium isolated from garden soil.</title>
        <authorList>
            <person name="Bao Z."/>
            <person name="Cao W.W."/>
            <person name="Sato Y."/>
            <person name="Nishizawa T."/>
            <person name="Zhao J."/>
            <person name="Guo Y."/>
            <person name="Ohta H."/>
        </authorList>
    </citation>
    <scope>NUCLEOTIDE SEQUENCE [LARGE SCALE GENOMIC DNA]</scope>
    <source>
        <strain evidence="1 2">SK50-23</strain>
    </source>
</reference>
<organism evidence="1 2">
    <name type="scientific">Tardiphaga alba</name>
    <dbReference type="NCBI Taxonomy" id="340268"/>
    <lineage>
        <taxon>Bacteria</taxon>
        <taxon>Pseudomonadati</taxon>
        <taxon>Pseudomonadota</taxon>
        <taxon>Alphaproteobacteria</taxon>
        <taxon>Hyphomicrobiales</taxon>
        <taxon>Nitrobacteraceae</taxon>
        <taxon>Tardiphaga</taxon>
    </lineage>
</organism>
<keyword evidence="2" id="KW-1185">Reference proteome</keyword>
<proteinExistence type="predicted"/>
<protein>
    <submittedName>
        <fullName evidence="1">Uncharacterized protein</fullName>
    </submittedName>
</protein>
<name>A0ABX8A849_9BRAD</name>
<evidence type="ECO:0000313" key="1">
    <source>
        <dbReference type="EMBL" id="QUS38590.1"/>
    </source>
</evidence>
<accession>A0ABX8A849</accession>
<dbReference type="EMBL" id="CP036498">
    <property type="protein sequence ID" value="QUS38590.1"/>
    <property type="molecule type" value="Genomic_DNA"/>
</dbReference>
<dbReference type="RefSeq" id="WP_211912127.1">
    <property type="nucleotide sequence ID" value="NZ_CP036498.1"/>
</dbReference>